<keyword evidence="2" id="KW-0547">Nucleotide-binding</keyword>
<dbReference type="GO" id="GO:0005524">
    <property type="term" value="F:ATP binding"/>
    <property type="evidence" value="ECO:0007669"/>
    <property type="project" value="UniProtKB-KW"/>
</dbReference>
<dbReference type="RefSeq" id="WP_207598165.1">
    <property type="nucleotide sequence ID" value="NZ_JAFNJU010000001.1"/>
</dbReference>
<sequence length="259" mass="28912">MAELLRITGLKSQVEDKEILKGLDLVVNKGEVHVIMGPNGAGKSTLANVIMGSPKYEVTEGTILFENEDITEDAVNERAKKGIFLSFQAPQEIPGITVENFLRTAKAQITEKPVKAIQFKKELTEKMKELDIDRSYAQRYLNMGYSGGEKKKNEILQMRILNPKLAILDETDSGLDVDAVKIVSKGVIDFKSEDNAIVIITHHNNILDYLNPDVVHVMVDGKIVDTGDISLANEINKNGYVKYREAKGEAEWKKEIKLI</sequence>
<evidence type="ECO:0000256" key="2">
    <source>
        <dbReference type="ARBA" id="ARBA00022741"/>
    </source>
</evidence>
<reference evidence="5" key="1">
    <citation type="submission" date="2021-03" db="EMBL/GenBank/DDBJ databases">
        <title>Proteiniclasticum marinus sp. nov., isolated from tidal flat sediment.</title>
        <authorList>
            <person name="Namirimu T."/>
            <person name="Yang J.-A."/>
            <person name="Yang S.-H."/>
            <person name="Kim Y.-J."/>
            <person name="Kwon K.K."/>
        </authorList>
    </citation>
    <scope>NUCLEOTIDE SEQUENCE</scope>
    <source>
        <strain evidence="5">SCR006</strain>
    </source>
</reference>
<evidence type="ECO:0000313" key="5">
    <source>
        <dbReference type="EMBL" id="MBO1263653.1"/>
    </source>
</evidence>
<dbReference type="Pfam" id="PF00005">
    <property type="entry name" value="ABC_tran"/>
    <property type="match status" value="1"/>
</dbReference>
<dbReference type="InterPro" id="IPR010230">
    <property type="entry name" value="FeS-cluster_ATPase_SufC"/>
</dbReference>
<dbReference type="GO" id="GO:0016887">
    <property type="term" value="F:ATP hydrolysis activity"/>
    <property type="evidence" value="ECO:0007669"/>
    <property type="project" value="InterPro"/>
</dbReference>
<dbReference type="InterPro" id="IPR003439">
    <property type="entry name" value="ABC_transporter-like_ATP-bd"/>
</dbReference>
<protein>
    <submittedName>
        <fullName evidence="5">Fe-S cluster assembly ATPase SufC</fullName>
    </submittedName>
</protein>
<comment type="caution">
    <text evidence="5">The sequence shown here is derived from an EMBL/GenBank/DDBJ whole genome shotgun (WGS) entry which is preliminary data.</text>
</comment>
<dbReference type="NCBIfam" id="TIGR01978">
    <property type="entry name" value="sufC"/>
    <property type="match status" value="1"/>
</dbReference>
<evidence type="ECO:0000313" key="6">
    <source>
        <dbReference type="Proteomes" id="UP000664218"/>
    </source>
</evidence>
<dbReference type="SMART" id="SM00382">
    <property type="entry name" value="AAA"/>
    <property type="match status" value="1"/>
</dbReference>
<evidence type="ECO:0000256" key="1">
    <source>
        <dbReference type="ARBA" id="ARBA00006216"/>
    </source>
</evidence>
<proteinExistence type="inferred from homology"/>
<dbReference type="CDD" id="cd03217">
    <property type="entry name" value="ABC_FeS_Assembly"/>
    <property type="match status" value="1"/>
</dbReference>
<feature type="domain" description="ABC transporter" evidence="4">
    <location>
        <begin position="5"/>
        <end position="245"/>
    </location>
</feature>
<dbReference type="InterPro" id="IPR003593">
    <property type="entry name" value="AAA+_ATPase"/>
</dbReference>
<dbReference type="EMBL" id="JAFNJU010000001">
    <property type="protein sequence ID" value="MBO1263653.1"/>
    <property type="molecule type" value="Genomic_DNA"/>
</dbReference>
<evidence type="ECO:0000259" key="4">
    <source>
        <dbReference type="PROSITE" id="PS50893"/>
    </source>
</evidence>
<gene>
    <name evidence="5" type="primary">sufC</name>
    <name evidence="5" type="ORF">J3A84_01180</name>
</gene>
<dbReference type="AlphaFoldDB" id="A0A939KI11"/>
<dbReference type="SUPFAM" id="SSF52540">
    <property type="entry name" value="P-loop containing nucleoside triphosphate hydrolases"/>
    <property type="match status" value="1"/>
</dbReference>
<keyword evidence="3" id="KW-0067">ATP-binding</keyword>
<organism evidence="5 6">
    <name type="scientific">Proteiniclasticum aestuarii</name>
    <dbReference type="NCBI Taxonomy" id="2817862"/>
    <lineage>
        <taxon>Bacteria</taxon>
        <taxon>Bacillati</taxon>
        <taxon>Bacillota</taxon>
        <taxon>Clostridia</taxon>
        <taxon>Eubacteriales</taxon>
        <taxon>Clostridiaceae</taxon>
        <taxon>Proteiniclasticum</taxon>
    </lineage>
</organism>
<evidence type="ECO:0000256" key="3">
    <source>
        <dbReference type="ARBA" id="ARBA00022840"/>
    </source>
</evidence>
<keyword evidence="6" id="KW-1185">Reference proteome</keyword>
<dbReference type="InterPro" id="IPR027417">
    <property type="entry name" value="P-loop_NTPase"/>
</dbReference>
<dbReference type="PANTHER" id="PTHR43204">
    <property type="entry name" value="ABC TRANSPORTER I FAMILY MEMBER 6, CHLOROPLASTIC"/>
    <property type="match status" value="1"/>
</dbReference>
<comment type="similarity">
    <text evidence="1">Belongs to the ABC transporter superfamily. Ycf16 family.</text>
</comment>
<dbReference type="PANTHER" id="PTHR43204:SF1">
    <property type="entry name" value="ABC TRANSPORTER I FAMILY MEMBER 6, CHLOROPLASTIC"/>
    <property type="match status" value="1"/>
</dbReference>
<accession>A0A939KI11</accession>
<dbReference type="PROSITE" id="PS50893">
    <property type="entry name" value="ABC_TRANSPORTER_2"/>
    <property type="match status" value="1"/>
</dbReference>
<dbReference type="Gene3D" id="3.40.50.300">
    <property type="entry name" value="P-loop containing nucleotide triphosphate hydrolases"/>
    <property type="match status" value="1"/>
</dbReference>
<dbReference type="Proteomes" id="UP000664218">
    <property type="component" value="Unassembled WGS sequence"/>
</dbReference>
<name>A0A939KI11_9CLOT</name>